<sequence>MEFEKLKQNGRSVHKYYLKFVSLQKYAPHMVLDMRARVRRCVYDLDPYLYDITNMIAQNKEMTITKMVAFVQGNKSRLKEEEALHKEKDREFNKRDKSSSHFSHGVGKENVVANVLSKKFIGSLAHIEEDKRNMTKEIYRLANLGVRFMDSKDGGGVVHNKSESSLVAEVKEKKFIDPYLLRLKEIHKHKTTTFKQGGDDGT</sequence>
<comment type="caution">
    <text evidence="2">The sequence shown here is derived from an EMBL/GenBank/DDBJ whole genome shotgun (WGS) entry which is preliminary data.</text>
</comment>
<proteinExistence type="predicted"/>
<keyword evidence="3" id="KW-1185">Reference proteome</keyword>
<evidence type="ECO:0000313" key="3">
    <source>
        <dbReference type="Proteomes" id="UP001152561"/>
    </source>
</evidence>
<accession>A0A9Q1RMG5</accession>
<gene>
    <name evidence="2" type="ORF">K7X08_000869</name>
</gene>
<feature type="region of interest" description="Disordered" evidence="1">
    <location>
        <begin position="85"/>
        <end position="104"/>
    </location>
</feature>
<feature type="compositionally biased region" description="Basic and acidic residues" evidence="1">
    <location>
        <begin position="85"/>
        <end position="99"/>
    </location>
</feature>
<dbReference type="OrthoDB" id="1227411at2759"/>
<dbReference type="Proteomes" id="UP001152561">
    <property type="component" value="Unassembled WGS sequence"/>
</dbReference>
<evidence type="ECO:0000313" key="2">
    <source>
        <dbReference type="EMBL" id="KAJ8564409.1"/>
    </source>
</evidence>
<protein>
    <recommendedName>
        <fullName evidence="4">Retrotransposon gag domain-containing protein</fullName>
    </recommendedName>
</protein>
<evidence type="ECO:0008006" key="4">
    <source>
        <dbReference type="Google" id="ProtNLM"/>
    </source>
</evidence>
<name>A0A9Q1RMG5_9SOLA</name>
<evidence type="ECO:0000256" key="1">
    <source>
        <dbReference type="SAM" id="MobiDB-lite"/>
    </source>
</evidence>
<reference evidence="3" key="1">
    <citation type="journal article" date="2023" name="Proc. Natl. Acad. Sci. U.S.A.">
        <title>Genomic and structural basis for evolution of tropane alkaloid biosynthesis.</title>
        <authorList>
            <person name="Wanga Y.-J."/>
            <person name="Taina T."/>
            <person name="Yua J.-Y."/>
            <person name="Lia J."/>
            <person name="Xua B."/>
            <person name="Chenc J."/>
            <person name="D'Auriad J.C."/>
            <person name="Huanga J.-P."/>
            <person name="Huanga S.-X."/>
        </authorList>
    </citation>
    <scope>NUCLEOTIDE SEQUENCE [LARGE SCALE GENOMIC DNA]</scope>
    <source>
        <strain evidence="3">cv. KIB-2019</strain>
    </source>
</reference>
<dbReference type="EMBL" id="JAJAGQ010000004">
    <property type="protein sequence ID" value="KAJ8564409.1"/>
    <property type="molecule type" value="Genomic_DNA"/>
</dbReference>
<dbReference type="AlphaFoldDB" id="A0A9Q1RMG5"/>
<organism evidence="2 3">
    <name type="scientific">Anisodus acutangulus</name>
    <dbReference type="NCBI Taxonomy" id="402998"/>
    <lineage>
        <taxon>Eukaryota</taxon>
        <taxon>Viridiplantae</taxon>
        <taxon>Streptophyta</taxon>
        <taxon>Embryophyta</taxon>
        <taxon>Tracheophyta</taxon>
        <taxon>Spermatophyta</taxon>
        <taxon>Magnoliopsida</taxon>
        <taxon>eudicotyledons</taxon>
        <taxon>Gunneridae</taxon>
        <taxon>Pentapetalae</taxon>
        <taxon>asterids</taxon>
        <taxon>lamiids</taxon>
        <taxon>Solanales</taxon>
        <taxon>Solanaceae</taxon>
        <taxon>Solanoideae</taxon>
        <taxon>Hyoscyameae</taxon>
        <taxon>Anisodus</taxon>
    </lineage>
</organism>